<evidence type="ECO:0000259" key="6">
    <source>
        <dbReference type="Pfam" id="PF04127"/>
    </source>
</evidence>
<evidence type="ECO:0000256" key="4">
    <source>
        <dbReference type="SAM" id="MobiDB-lite"/>
    </source>
</evidence>
<feature type="region of interest" description="Disordered" evidence="4">
    <location>
        <begin position="496"/>
        <end position="560"/>
    </location>
</feature>
<dbReference type="SUPFAM" id="SSF52507">
    <property type="entry name" value="Homo-oligomeric flavin-containing Cys decarboxylases, HFCD"/>
    <property type="match status" value="1"/>
</dbReference>
<protein>
    <recommendedName>
        <fullName evidence="3">Coenzyme A biosynthesis bifunctional protein CoaBC</fullName>
    </recommendedName>
    <alternativeName>
        <fullName evidence="3">DNA/pantothenate metabolism flavoprotein</fullName>
    </alternativeName>
    <alternativeName>
        <fullName evidence="3">Phosphopantothenoylcysteine synthetase/decarboxylase</fullName>
        <shortName evidence="3">PPCS-PPCDC</shortName>
    </alternativeName>
    <domain>
        <recommendedName>
            <fullName evidence="3">Phosphopantothenoylcysteine decarboxylase</fullName>
            <shortName evidence="3">PPC decarboxylase</shortName>
            <shortName evidence="3">PPC-DC</shortName>
            <ecNumber evidence="3">4.1.1.36</ecNumber>
        </recommendedName>
        <alternativeName>
            <fullName evidence="3">CoaC</fullName>
        </alternativeName>
    </domain>
    <domain>
        <recommendedName>
            <fullName evidence="3">Phosphopantothenate--cysteine ligase</fullName>
            <ecNumber evidence="3">6.3.2.5</ecNumber>
        </recommendedName>
        <alternativeName>
            <fullName evidence="3">CoaB</fullName>
        </alternativeName>
        <alternativeName>
            <fullName evidence="3">Phosphopantothenoylcysteine synthetase</fullName>
            <shortName evidence="3">PPC synthetase</shortName>
            <shortName evidence="3">PPC-S</shortName>
        </alternativeName>
    </domain>
</protein>
<keyword evidence="1 3" id="KW-0210">Decarboxylase</keyword>
<organism evidence="7 8">
    <name type="scientific">Methanimicrococcus hacksteinii</name>
    <dbReference type="NCBI Taxonomy" id="3028293"/>
    <lineage>
        <taxon>Archaea</taxon>
        <taxon>Methanobacteriati</taxon>
        <taxon>Methanobacteriota</taxon>
        <taxon>Stenosarchaea group</taxon>
        <taxon>Methanomicrobia</taxon>
        <taxon>Methanosarcinales</taxon>
        <taxon>Methanosarcinaceae</taxon>
        <taxon>Methanimicrococcus</taxon>
    </lineage>
</organism>
<name>A0ABU3VQD6_9EURY</name>
<dbReference type="RefSeq" id="WP_318786043.1">
    <property type="nucleotide sequence ID" value="NZ_JAWDKC010000020.1"/>
</dbReference>
<sequence>MEQNTKTTKVFDSETADSNHPTLWIQNSKGTDLSGKTIVIGVTGSIAAVETVRLARELIRYGADVYAVMTDAARQIIHEDALHYATGNPVITRLTGRVEHVEFFGAKGSADLFLIAPATANTVSKIAAGIDDTPVTTFATTAIGEGKPVMIVPAMHESMYRHPKVLENLNTLESWGMDVIGPRFEEGIAKIAGTDEIVSRVLRALGDQSFAGKTVFITSGSTAESIDPIRLLTNRASGKTGEALAKEAYVRGAEVYLFHRTKSPMAGLPHFHDIHVESVSEMIEAVTEKIALADIPVSGKNILISAAAISDYTVDKNNSKIKSGVRGLTITLKPTQKLIEEACYTDPNLFIVGFKAETDVTHQQLIDSAAEKIEAGIADLVVANDVKEKGMGTDENDVYVVTKEYSVNHDLKTVVPISGNKNEIAAALFDLISDRMDEEEPSVFIDLEITKTAHPDENGTTDVDFLNKMGDGAEYVIDTPPGNVENRLNLLEETIDDDYLNEDENDEIIGSDDSGDDDDDAGNDDDNIENGNVSEKSASKKSTIRKKPAQMRGRIFKKKQ</sequence>
<feature type="compositionally biased region" description="Basic residues" evidence="4">
    <location>
        <begin position="542"/>
        <end position="560"/>
    </location>
</feature>
<dbReference type="Gene3D" id="3.40.50.10300">
    <property type="entry name" value="CoaB-like"/>
    <property type="match status" value="1"/>
</dbReference>
<dbReference type="InterPro" id="IPR005252">
    <property type="entry name" value="CoaBC"/>
</dbReference>
<dbReference type="EMBL" id="JAWDKC010000020">
    <property type="protein sequence ID" value="MDV0445621.1"/>
    <property type="molecule type" value="Genomic_DNA"/>
</dbReference>
<dbReference type="Gene3D" id="3.40.50.1950">
    <property type="entry name" value="Flavin prenyltransferase-like"/>
    <property type="match status" value="1"/>
</dbReference>
<keyword evidence="8" id="KW-1185">Reference proteome</keyword>
<feature type="domain" description="DNA/pantothenate metabolism flavoprotein C-terminal" evidence="6">
    <location>
        <begin position="211"/>
        <end position="433"/>
    </location>
</feature>
<feature type="region of interest" description="Phosphopantothenate--cysteine ligase" evidence="3">
    <location>
        <begin position="215"/>
        <end position="560"/>
    </location>
</feature>
<keyword evidence="3" id="KW-0285">Flavoprotein</keyword>
<evidence type="ECO:0000256" key="1">
    <source>
        <dbReference type="ARBA" id="ARBA00022793"/>
    </source>
</evidence>
<dbReference type="GO" id="GO:0004632">
    <property type="term" value="F:phosphopantothenate--cysteine ligase activity"/>
    <property type="evidence" value="ECO:0007669"/>
    <property type="project" value="UniProtKB-EC"/>
</dbReference>
<evidence type="ECO:0000313" key="7">
    <source>
        <dbReference type="EMBL" id="MDV0445621.1"/>
    </source>
</evidence>
<dbReference type="SUPFAM" id="SSF102645">
    <property type="entry name" value="CoaB-like"/>
    <property type="match status" value="1"/>
</dbReference>
<dbReference type="Pfam" id="PF04127">
    <property type="entry name" value="DFP"/>
    <property type="match status" value="1"/>
</dbReference>
<feature type="binding site" evidence="3">
    <location>
        <position position="354"/>
    </location>
    <ligand>
        <name>CTP</name>
        <dbReference type="ChEBI" id="CHEBI:37563"/>
    </ligand>
</feature>
<comment type="pathway">
    <text evidence="3">Cofactor biosynthesis; coenzyme A biosynthesis.</text>
</comment>
<dbReference type="HAMAP" id="MF_02225">
    <property type="entry name" value="CoaBC"/>
    <property type="match status" value="1"/>
</dbReference>
<feature type="binding site" evidence="3">
    <location>
        <position position="372"/>
    </location>
    <ligand>
        <name>CTP</name>
        <dbReference type="ChEBI" id="CHEBI:37563"/>
    </ligand>
</feature>
<comment type="caution">
    <text evidence="7">The sequence shown here is derived from an EMBL/GenBank/DDBJ whole genome shotgun (WGS) entry which is preliminary data.</text>
</comment>
<evidence type="ECO:0000259" key="5">
    <source>
        <dbReference type="Pfam" id="PF02441"/>
    </source>
</evidence>
<evidence type="ECO:0000256" key="3">
    <source>
        <dbReference type="HAMAP-Rule" id="MF_02225"/>
    </source>
</evidence>
<feature type="binding site" evidence="3">
    <location>
        <position position="311"/>
    </location>
    <ligand>
        <name>CTP</name>
        <dbReference type="ChEBI" id="CHEBI:37563"/>
    </ligand>
</feature>
<keyword evidence="2 3" id="KW-0456">Lyase</keyword>
<keyword evidence="3 7" id="KW-0436">Ligase</keyword>
<evidence type="ECO:0000313" key="8">
    <source>
        <dbReference type="Proteomes" id="UP001272052"/>
    </source>
</evidence>
<dbReference type="InterPro" id="IPR035929">
    <property type="entry name" value="CoaB-like_sf"/>
</dbReference>
<dbReference type="Proteomes" id="UP001272052">
    <property type="component" value="Unassembled WGS sequence"/>
</dbReference>
<comment type="function">
    <text evidence="3">Catalyzes two sequential steps in the biosynthesis of coenzyme A. In the first step cysteine is conjugated to 4'-phosphopantothenate to form 4-phosphopantothenoylcysteine. In the second step the latter compound is decarboxylated to form 4'-phosphopantotheine.</text>
</comment>
<gene>
    <name evidence="7" type="primary">coaBC_2</name>
    <name evidence="3" type="synonym">coaBC</name>
    <name evidence="7" type="ORF">MmiAt1_12100</name>
</gene>
<proteinExistence type="inferred from homology"/>
<evidence type="ECO:0000256" key="2">
    <source>
        <dbReference type="ARBA" id="ARBA00023239"/>
    </source>
</evidence>
<dbReference type="InterPro" id="IPR007085">
    <property type="entry name" value="DNA/pantothenate-metab_flavo_C"/>
</dbReference>
<feature type="domain" description="Flavoprotein" evidence="5">
    <location>
        <begin position="36"/>
        <end position="204"/>
    </location>
</feature>
<comment type="caution">
    <text evidence="3">Lacks conserved residue(s) required for the propagation of feature annotation.</text>
</comment>
<comment type="cofactor">
    <cofactor evidence="3">
        <name>FMN</name>
        <dbReference type="ChEBI" id="CHEBI:58210"/>
    </cofactor>
    <text evidence="3">Binds 1 FMN per subunit.</text>
</comment>
<comment type="cofactor">
    <cofactor evidence="3">
        <name>Mg(2+)</name>
        <dbReference type="ChEBI" id="CHEBI:18420"/>
    </cofactor>
</comment>
<dbReference type="InterPro" id="IPR036551">
    <property type="entry name" value="Flavin_trans-like"/>
</dbReference>
<feature type="binding site" evidence="3">
    <location>
        <position position="320"/>
    </location>
    <ligand>
        <name>CTP</name>
        <dbReference type="ChEBI" id="CHEBI:37563"/>
    </ligand>
</feature>
<comment type="similarity">
    <text evidence="3">In the N-terminal section; belongs to the HFCD (homo-oligomeric flavin containing Cys decarboxylase) superfamily.</text>
</comment>
<reference evidence="7 8" key="1">
    <citation type="submission" date="2023-06" db="EMBL/GenBank/DDBJ databases">
        <title>Genome sequence of Methanimicrococcus sp. At1.</title>
        <authorList>
            <person name="Protasov E."/>
            <person name="Platt K."/>
            <person name="Poehlein A."/>
            <person name="Daniel R."/>
            <person name="Brune A."/>
        </authorList>
    </citation>
    <scope>NUCLEOTIDE SEQUENCE [LARGE SCALE GENOMIC DNA]</scope>
    <source>
        <strain evidence="7 8">At1</strain>
    </source>
</reference>
<dbReference type="EC" id="4.1.1.36" evidence="3"/>
<comment type="similarity">
    <text evidence="3">In the C-terminal section; belongs to the PPC synthetase family.</text>
</comment>
<dbReference type="PANTHER" id="PTHR14359:SF6">
    <property type="entry name" value="PHOSPHOPANTOTHENOYLCYSTEINE DECARBOXYLASE"/>
    <property type="match status" value="1"/>
</dbReference>
<feature type="region of interest" description="Phosphopantothenoylcysteine decarboxylase" evidence="3">
    <location>
        <begin position="1"/>
        <end position="214"/>
    </location>
</feature>
<keyword evidence="3" id="KW-0511">Multifunctional enzyme</keyword>
<dbReference type="EC" id="6.3.2.5" evidence="3"/>
<comment type="catalytic activity">
    <reaction evidence="3">
        <text>(R)-4'-phosphopantothenate + L-cysteine + CTP = N-[(R)-4-phosphopantothenoyl]-L-cysteine + CMP + diphosphate + H(+)</text>
        <dbReference type="Rhea" id="RHEA:19397"/>
        <dbReference type="ChEBI" id="CHEBI:10986"/>
        <dbReference type="ChEBI" id="CHEBI:15378"/>
        <dbReference type="ChEBI" id="CHEBI:33019"/>
        <dbReference type="ChEBI" id="CHEBI:35235"/>
        <dbReference type="ChEBI" id="CHEBI:37563"/>
        <dbReference type="ChEBI" id="CHEBI:59458"/>
        <dbReference type="ChEBI" id="CHEBI:60377"/>
        <dbReference type="EC" id="6.3.2.5"/>
    </reaction>
</comment>
<dbReference type="InterPro" id="IPR003382">
    <property type="entry name" value="Flavoprotein"/>
</dbReference>
<comment type="catalytic activity">
    <reaction evidence="3">
        <text>N-[(R)-4-phosphopantothenoyl]-L-cysteine + H(+) = (R)-4'-phosphopantetheine + CO2</text>
        <dbReference type="Rhea" id="RHEA:16793"/>
        <dbReference type="ChEBI" id="CHEBI:15378"/>
        <dbReference type="ChEBI" id="CHEBI:16526"/>
        <dbReference type="ChEBI" id="CHEBI:59458"/>
        <dbReference type="ChEBI" id="CHEBI:61723"/>
        <dbReference type="EC" id="4.1.1.36"/>
    </reaction>
</comment>
<keyword evidence="3" id="KW-0288">FMN</keyword>
<keyword evidence="3" id="KW-0479">Metal-binding</keyword>
<keyword evidence="3" id="KW-0460">Magnesium</keyword>
<dbReference type="NCBIfam" id="TIGR00521">
    <property type="entry name" value="coaBC_dfp"/>
    <property type="match status" value="1"/>
</dbReference>
<dbReference type="Pfam" id="PF02441">
    <property type="entry name" value="Flavoprotein"/>
    <property type="match status" value="1"/>
</dbReference>
<accession>A0ABU3VQD6</accession>
<dbReference type="PANTHER" id="PTHR14359">
    <property type="entry name" value="HOMO-OLIGOMERIC FLAVIN CONTAINING CYS DECARBOXYLASE FAMILY"/>
    <property type="match status" value="1"/>
</dbReference>
<feature type="compositionally biased region" description="Acidic residues" evidence="4">
    <location>
        <begin position="496"/>
        <end position="528"/>
    </location>
</feature>